<feature type="domain" description="Disease resistance R13L4/SHOC-2-like LRR" evidence="6">
    <location>
        <begin position="274"/>
        <end position="568"/>
    </location>
</feature>
<dbReference type="SUPFAM" id="SSF52058">
    <property type="entry name" value="L domain-like"/>
    <property type="match status" value="1"/>
</dbReference>
<dbReference type="AlphaFoldDB" id="A0A816SML7"/>
<comment type="similarity">
    <text evidence="1">Belongs to the disease resistance NB-LRR family.</text>
</comment>
<organism evidence="7">
    <name type="scientific">Brassica napus</name>
    <name type="common">Rape</name>
    <dbReference type="NCBI Taxonomy" id="3708"/>
    <lineage>
        <taxon>Eukaryota</taxon>
        <taxon>Viridiplantae</taxon>
        <taxon>Streptophyta</taxon>
        <taxon>Embryophyta</taxon>
        <taxon>Tracheophyta</taxon>
        <taxon>Spermatophyta</taxon>
        <taxon>Magnoliopsida</taxon>
        <taxon>eudicotyledons</taxon>
        <taxon>Gunneridae</taxon>
        <taxon>Pentapetalae</taxon>
        <taxon>rosids</taxon>
        <taxon>malvids</taxon>
        <taxon>Brassicales</taxon>
        <taxon>Brassicaceae</taxon>
        <taxon>Brassiceae</taxon>
        <taxon>Brassica</taxon>
    </lineage>
</organism>
<evidence type="ECO:0000313" key="7">
    <source>
        <dbReference type="EMBL" id="CAF2082850.1"/>
    </source>
</evidence>
<evidence type="ECO:0000256" key="1">
    <source>
        <dbReference type="ARBA" id="ARBA00008894"/>
    </source>
</evidence>
<sequence length="714" mass="80905">MGGAISTATDFVVEKLCSCFFLEVHHICRLDKNLETLVEDMKKLEAKRDDVLRVVRSEEDRGLQRLSGVDVWLMAVGNIENEVRETLMACTTELQGLSLCDGCSRKLVARFRFGKEVFSMLEDVEELTGRKLTEDINALAVPPMRAVVGERDLQPIIVGQETLLEGAWSRLMDEGTQVMGLHGMGGVGKTTLLDQINNKFCGANDGVDIVIWVVVSKVKRNEKIQDEIAKKLGFFTEGDSWKQNTEAEKASRRYTVQAGAGLREIPEVESWGPVRKMSLMNNEIKELSGSPCCAELTTLLLQNNHLETISSEFFRHMPRLRVLDLSQNNWFNGLPEKISELVALRYLDLFGTRIKRLPVGLQESRMLICLNLKSTWRLDNVSGISKFSRLRRLELWDSGTKLDMSLLEELQLLKYLQVVTIGINSCLVAEKLSSYDRVVKCIKKLDYQNLRDESFRVLTLPTMVDLCNLMIKNCGMTEIKTEGAATSLWNRSPTCPSFLNLSTVLIIDCNGLKDLTWLLFAPKLTYLRVSSSTQMEYIISQEKATNGVTEKEAGSIVPFASLKYFNLDSVPMLKSIYWSSLPFPCLKEIKVDGCPNLRKLPLDSKKGVQTFAIQCNDENWIKSIQWKDRATNARFKSCCLQFVSSLLVLARFRPWYLEWLNSLVVKYIQSVIISELQEKSFRVLTLPAMALFAHGLELWNDGDKISLRLHASQT</sequence>
<dbReference type="GO" id="GO:0006952">
    <property type="term" value="P:defense response"/>
    <property type="evidence" value="ECO:0007669"/>
    <property type="project" value="UniProtKB-KW"/>
</dbReference>
<dbReference type="InterPro" id="IPR055414">
    <property type="entry name" value="LRR_R13L4/SHOC2-like"/>
</dbReference>
<evidence type="ECO:0000256" key="3">
    <source>
        <dbReference type="ARBA" id="ARBA00022821"/>
    </source>
</evidence>
<dbReference type="Gene3D" id="3.40.50.300">
    <property type="entry name" value="P-loop containing nucleotide triphosphate hydrolases"/>
    <property type="match status" value="1"/>
</dbReference>
<proteinExistence type="inferred from homology"/>
<reference evidence="7" key="1">
    <citation type="submission" date="2021-01" db="EMBL/GenBank/DDBJ databases">
        <authorList>
            <consortium name="Genoscope - CEA"/>
            <person name="William W."/>
        </authorList>
    </citation>
    <scope>NUCLEOTIDE SEQUENCE</scope>
</reference>
<keyword evidence="3" id="KW-0611">Plant defense</keyword>
<dbReference type="GO" id="GO:0043531">
    <property type="term" value="F:ADP binding"/>
    <property type="evidence" value="ECO:0007669"/>
    <property type="project" value="InterPro"/>
</dbReference>
<dbReference type="Proteomes" id="UP001295469">
    <property type="component" value="Chromosome A06"/>
</dbReference>
<evidence type="ECO:0000256" key="2">
    <source>
        <dbReference type="ARBA" id="ARBA00022737"/>
    </source>
</evidence>
<dbReference type="InterPro" id="IPR032675">
    <property type="entry name" value="LRR_dom_sf"/>
</dbReference>
<evidence type="ECO:0000259" key="6">
    <source>
        <dbReference type="Pfam" id="PF23598"/>
    </source>
</evidence>
<name>A0A816SML7_BRANA</name>
<evidence type="ECO:0000256" key="4">
    <source>
        <dbReference type="SAM" id="Coils"/>
    </source>
</evidence>
<gene>
    <name evidence="7" type="ORF">DARMORV10_A06P09300.1</name>
</gene>
<dbReference type="Pfam" id="PF00931">
    <property type="entry name" value="NB-ARC"/>
    <property type="match status" value="1"/>
</dbReference>
<dbReference type="PRINTS" id="PR00364">
    <property type="entry name" value="DISEASERSIST"/>
</dbReference>
<protein>
    <submittedName>
        <fullName evidence="7">(rape) hypothetical protein</fullName>
    </submittedName>
</protein>
<keyword evidence="2" id="KW-0677">Repeat</keyword>
<dbReference type="FunFam" id="3.40.50.300:FF:001091">
    <property type="entry name" value="Probable disease resistance protein At1g61300"/>
    <property type="match status" value="1"/>
</dbReference>
<keyword evidence="4" id="KW-0175">Coiled coil</keyword>
<dbReference type="InterPro" id="IPR027417">
    <property type="entry name" value="P-loop_NTPase"/>
</dbReference>
<feature type="domain" description="NB-ARC" evidence="5">
    <location>
        <begin position="161"/>
        <end position="250"/>
    </location>
</feature>
<dbReference type="EMBL" id="HG994360">
    <property type="protein sequence ID" value="CAF2082850.1"/>
    <property type="molecule type" value="Genomic_DNA"/>
</dbReference>
<accession>A0A816SML7</accession>
<dbReference type="InterPro" id="IPR050905">
    <property type="entry name" value="Plant_NBS-LRR"/>
</dbReference>
<dbReference type="PANTHER" id="PTHR33463">
    <property type="entry name" value="NB-ARC DOMAIN-CONTAINING PROTEIN-RELATED"/>
    <property type="match status" value="1"/>
</dbReference>
<dbReference type="Gene3D" id="3.80.10.10">
    <property type="entry name" value="Ribonuclease Inhibitor"/>
    <property type="match status" value="1"/>
</dbReference>
<dbReference type="InterPro" id="IPR002182">
    <property type="entry name" value="NB-ARC"/>
</dbReference>
<dbReference type="SUPFAM" id="SSF52540">
    <property type="entry name" value="P-loop containing nucleoside triphosphate hydrolases"/>
    <property type="match status" value="1"/>
</dbReference>
<feature type="coiled-coil region" evidence="4">
    <location>
        <begin position="34"/>
        <end position="61"/>
    </location>
</feature>
<dbReference type="PANTHER" id="PTHR33463:SF220">
    <property type="entry name" value="NB-ARC DOMAIN-CONTAINING PROTEIN"/>
    <property type="match status" value="1"/>
</dbReference>
<evidence type="ECO:0000259" key="5">
    <source>
        <dbReference type="Pfam" id="PF00931"/>
    </source>
</evidence>
<dbReference type="Pfam" id="PF23598">
    <property type="entry name" value="LRR_14"/>
    <property type="match status" value="1"/>
</dbReference>